<evidence type="ECO:0000256" key="2">
    <source>
        <dbReference type="SAM" id="Phobius"/>
    </source>
</evidence>
<feature type="compositionally biased region" description="Basic and acidic residues" evidence="1">
    <location>
        <begin position="1"/>
        <end position="29"/>
    </location>
</feature>
<feature type="compositionally biased region" description="Basic and acidic residues" evidence="1">
    <location>
        <begin position="40"/>
        <end position="111"/>
    </location>
</feature>
<sequence>MDKGHGDDMVLSRHLLERKENDEATRGDDTAETSNQLQRLEMKSTNDKARGSSAARGDEDVLMRDCSAEPRRSVGEMNRAETRRGDDHTTSNDQRPRQRKTADETTHEDTHVALPNDQIRRREKTIDQTTRGLTTAHDDAGIQSGLAGLHRRAVEIVKATTRREGDHVVLPGDQLRRCEEKKADGSTHLSDTACDDVVMLDGPPTAREKLAEKSINASTGRITAKPVDIAETCPVQEKRSKTADRSETLACTNRDDKTMPLQQSRTRDVIKSTDGSGDPVAPAVREAAGSRQQARADDADEFSLDVIPSLEPVQVETNEQDCENKEAKATGETYRVESVMPTTVPRVPLLKDGSDIAIPTEVRKRNNEDDDAPPTPKRPKRDSRRAPDEGASKPRRQKQGPRIERLARKSTRSKEIFGFLSSSSSSSPADPDPEPILPPRTRPSLRIGQTNPNSKPPPRSLTTTESATTDKQPAPPPRQASEPAARPKVANPATRGRKAARREDAMGRAPQPLVPMMGAGPVAVAGGGVAGVWWWLF</sequence>
<accession>A0A2C5Z0T0</accession>
<dbReference type="AlphaFoldDB" id="A0A2C5Z0T0"/>
<keyword evidence="2" id="KW-1133">Transmembrane helix</keyword>
<dbReference type="OrthoDB" id="6513042at2759"/>
<evidence type="ECO:0000313" key="3">
    <source>
        <dbReference type="EMBL" id="PHH73242.1"/>
    </source>
</evidence>
<keyword evidence="2" id="KW-0472">Membrane</keyword>
<feature type="region of interest" description="Disordered" evidence="1">
    <location>
        <begin position="1"/>
        <end position="135"/>
    </location>
</feature>
<dbReference type="EMBL" id="NJES01000357">
    <property type="protein sequence ID" value="PHH73242.1"/>
    <property type="molecule type" value="Genomic_DNA"/>
</dbReference>
<dbReference type="Proteomes" id="UP000226431">
    <property type="component" value="Unassembled WGS sequence"/>
</dbReference>
<feature type="compositionally biased region" description="Basic and acidic residues" evidence="1">
    <location>
        <begin position="401"/>
        <end position="415"/>
    </location>
</feature>
<reference evidence="3 4" key="1">
    <citation type="submission" date="2017-06" db="EMBL/GenBank/DDBJ databases">
        <title>Ant-infecting Ophiocordyceps genomes reveal a high diversity of potential behavioral manipulation genes and a possible major role for enterotoxins.</title>
        <authorList>
            <person name="De Bekker C."/>
            <person name="Evans H.C."/>
            <person name="Brachmann A."/>
            <person name="Hughes D.P."/>
        </authorList>
    </citation>
    <scope>NUCLEOTIDE SEQUENCE [LARGE SCALE GENOMIC DNA]</scope>
    <source>
        <strain evidence="3 4">Map16</strain>
    </source>
</reference>
<feature type="transmembrane region" description="Helical" evidence="2">
    <location>
        <begin position="513"/>
        <end position="536"/>
    </location>
</feature>
<comment type="caution">
    <text evidence="3">The sequence shown here is derived from an EMBL/GenBank/DDBJ whole genome shotgun (WGS) entry which is preliminary data.</text>
</comment>
<gene>
    <name evidence="3" type="ORF">CDD80_3933</name>
</gene>
<proteinExistence type="predicted"/>
<feature type="region of interest" description="Disordered" evidence="1">
    <location>
        <begin position="259"/>
        <end position="513"/>
    </location>
</feature>
<evidence type="ECO:0000313" key="4">
    <source>
        <dbReference type="Proteomes" id="UP000226431"/>
    </source>
</evidence>
<protein>
    <submittedName>
        <fullName evidence="3">Uncharacterized protein</fullName>
    </submittedName>
</protein>
<name>A0A2C5Z0T0_9HYPO</name>
<feature type="compositionally biased region" description="Polar residues" evidence="1">
    <location>
        <begin position="460"/>
        <end position="471"/>
    </location>
</feature>
<keyword evidence="4" id="KW-1185">Reference proteome</keyword>
<organism evidence="3 4">
    <name type="scientific">Ophiocordyceps camponoti-rufipedis</name>
    <dbReference type="NCBI Taxonomy" id="2004952"/>
    <lineage>
        <taxon>Eukaryota</taxon>
        <taxon>Fungi</taxon>
        <taxon>Dikarya</taxon>
        <taxon>Ascomycota</taxon>
        <taxon>Pezizomycotina</taxon>
        <taxon>Sordariomycetes</taxon>
        <taxon>Hypocreomycetidae</taxon>
        <taxon>Hypocreales</taxon>
        <taxon>Ophiocordycipitaceae</taxon>
        <taxon>Ophiocordyceps</taxon>
    </lineage>
</organism>
<evidence type="ECO:0000256" key="1">
    <source>
        <dbReference type="SAM" id="MobiDB-lite"/>
    </source>
</evidence>
<keyword evidence="2" id="KW-0812">Transmembrane</keyword>